<proteinExistence type="predicted"/>
<dbReference type="AlphaFoldDB" id="A0A4Q0MHU8"/>
<reference evidence="1 2" key="1">
    <citation type="submission" date="2018-12" db="EMBL/GenBank/DDBJ databases">
        <title>bacterium Hansschlegelia zhihuaiae S113.</title>
        <authorList>
            <person name="He J."/>
        </authorList>
    </citation>
    <scope>NUCLEOTIDE SEQUENCE [LARGE SCALE GENOMIC DNA]</scope>
    <source>
        <strain evidence="1 2">S 113</strain>
    </source>
</reference>
<dbReference type="InterPro" id="IPR058263">
    <property type="entry name" value="DUF7957"/>
</dbReference>
<evidence type="ECO:0000313" key="2">
    <source>
        <dbReference type="Proteomes" id="UP000289708"/>
    </source>
</evidence>
<gene>
    <name evidence="1" type="ORF">EK403_12830</name>
</gene>
<dbReference type="EMBL" id="RYFI01000011">
    <property type="protein sequence ID" value="RXF73014.1"/>
    <property type="molecule type" value="Genomic_DNA"/>
</dbReference>
<accession>A0A4Q0MHU8</accession>
<dbReference type="Proteomes" id="UP000289708">
    <property type="component" value="Unassembled WGS sequence"/>
</dbReference>
<organism evidence="1 2">
    <name type="scientific">Hansschlegelia zhihuaiae</name>
    <dbReference type="NCBI Taxonomy" id="405005"/>
    <lineage>
        <taxon>Bacteria</taxon>
        <taxon>Pseudomonadati</taxon>
        <taxon>Pseudomonadota</taxon>
        <taxon>Alphaproteobacteria</taxon>
        <taxon>Hyphomicrobiales</taxon>
        <taxon>Methylopilaceae</taxon>
        <taxon>Hansschlegelia</taxon>
    </lineage>
</organism>
<keyword evidence="2" id="KW-1185">Reference proteome</keyword>
<name>A0A4Q0MHU8_9HYPH</name>
<dbReference type="Pfam" id="PF25857">
    <property type="entry name" value="DUF7957"/>
    <property type="match status" value="1"/>
</dbReference>
<evidence type="ECO:0000313" key="1">
    <source>
        <dbReference type="EMBL" id="RXF73014.1"/>
    </source>
</evidence>
<protein>
    <submittedName>
        <fullName evidence="1">Uncharacterized protein</fullName>
    </submittedName>
</protein>
<dbReference type="OrthoDB" id="8450412at2"/>
<comment type="caution">
    <text evidence="1">The sequence shown here is derived from an EMBL/GenBank/DDBJ whole genome shotgun (WGS) entry which is preliminary data.</text>
</comment>
<sequence length="94" mass="10472">MSGPVIDRVNLADKAGSILLYDWMAEDVKDGRNLMRVDIKGNVLWKASPPTTGMQDCFTHVQWDGRALTANTWSCYHAGVDLENDEVTVLAFTK</sequence>